<dbReference type="AlphaFoldDB" id="A0A3P3ZRE0"/>
<gene>
    <name evidence="1" type="ORF">CARN8_7010005</name>
</gene>
<protein>
    <submittedName>
        <fullName evidence="1">Uncharacterized protein</fullName>
    </submittedName>
</protein>
<sequence length="23" mass="2446">MGLAVPVNTIKSVEDMKLLTNDG</sequence>
<proteinExistence type="predicted"/>
<dbReference type="EMBL" id="UOYP01000670">
    <property type="protein sequence ID" value="VAY89493.1"/>
    <property type="molecule type" value="Genomic_DNA"/>
</dbReference>
<reference evidence="1" key="1">
    <citation type="submission" date="2018-10" db="EMBL/GenBank/DDBJ databases">
        <authorList>
            <person name="Plewniak F."/>
        </authorList>
    </citation>
    <scope>NUCLEOTIDE SEQUENCE</scope>
</reference>
<organism evidence="1">
    <name type="scientific">mine drainage metagenome</name>
    <dbReference type="NCBI Taxonomy" id="410659"/>
    <lineage>
        <taxon>unclassified sequences</taxon>
        <taxon>metagenomes</taxon>
        <taxon>ecological metagenomes</taxon>
    </lineage>
</organism>
<name>A0A3P3ZRE0_9ZZZZ</name>
<accession>A0A3P3ZRE0</accession>
<evidence type="ECO:0000313" key="1">
    <source>
        <dbReference type="EMBL" id="VAY89493.1"/>
    </source>
</evidence>